<dbReference type="PANTHER" id="PTHR39199:SF1">
    <property type="entry name" value="BLR5128 PROTEIN"/>
    <property type="match status" value="1"/>
</dbReference>
<evidence type="ECO:0000259" key="1">
    <source>
        <dbReference type="Pfam" id="PF10000"/>
    </source>
</evidence>
<accession>A0A0N7LQJ3</accession>
<evidence type="ECO:0000313" key="4">
    <source>
        <dbReference type="Proteomes" id="UP000050783"/>
    </source>
</evidence>
<dbReference type="Pfam" id="PF10000">
    <property type="entry name" value="ACT_3"/>
    <property type="match status" value="1"/>
</dbReference>
<feature type="domain" description="DUF2241" evidence="1">
    <location>
        <begin position="10"/>
        <end position="63"/>
    </location>
</feature>
<evidence type="ECO:0000313" key="3">
    <source>
        <dbReference type="EMBL" id="CUH48180.1"/>
    </source>
</evidence>
<dbReference type="InterPro" id="IPR045865">
    <property type="entry name" value="ACT-like_dom_sf"/>
</dbReference>
<dbReference type="PANTHER" id="PTHR39199">
    <property type="entry name" value="BLR5128 PROTEIN"/>
    <property type="match status" value="1"/>
</dbReference>
<proteinExistence type="predicted"/>
<evidence type="ECO:0000259" key="2">
    <source>
        <dbReference type="Pfam" id="PF13840"/>
    </source>
</evidence>
<dbReference type="STRING" id="81569.RUM4293_02673"/>
<feature type="domain" description="CASTOR ACT" evidence="2">
    <location>
        <begin position="66"/>
        <end position="121"/>
    </location>
</feature>
<name>A0A0N7LQJ3_9RHOB</name>
<dbReference type="InterPro" id="IPR018717">
    <property type="entry name" value="DUF2241"/>
</dbReference>
<dbReference type="SUPFAM" id="SSF55021">
    <property type="entry name" value="ACT-like"/>
    <property type="match status" value="2"/>
</dbReference>
<protein>
    <submittedName>
        <fullName evidence="3">ACT domain protein</fullName>
    </submittedName>
</protein>
<dbReference type="OrthoDB" id="517867at2"/>
<dbReference type="Gene3D" id="3.30.2130.10">
    <property type="entry name" value="VC0802-like"/>
    <property type="match status" value="1"/>
</dbReference>
<dbReference type="RefSeq" id="WP_058277727.1">
    <property type="nucleotide sequence ID" value="NZ_CYPU01000039.1"/>
</dbReference>
<dbReference type="GeneID" id="55493564"/>
<reference evidence="3 4" key="1">
    <citation type="submission" date="2015-09" db="EMBL/GenBank/DDBJ databases">
        <authorList>
            <consortium name="Swine Surveillance"/>
        </authorList>
    </citation>
    <scope>NUCLEOTIDE SEQUENCE [LARGE SCALE GENOMIC DNA]</scope>
    <source>
        <strain evidence="3 4">CECT 4292</strain>
    </source>
</reference>
<sequence length="130" mass="13811">MTKPVIETTAMIAGMRPELQDAEFAFVVWPHDKAWPEGTRASCMEAEGLSLIVPIDAAPAGAISMKCITLRVHSSLEGVGLTAAVSDALAQSRIPANMVAGYHHDHVYVPSDLAEKAMDVLLDLQQGAGE</sequence>
<dbReference type="Proteomes" id="UP000050783">
    <property type="component" value="Unassembled WGS sequence"/>
</dbReference>
<dbReference type="AlphaFoldDB" id="A0A0N7LQJ3"/>
<gene>
    <name evidence="3" type="ORF">RUA4292_02358</name>
</gene>
<dbReference type="InterPro" id="IPR027795">
    <property type="entry name" value="CASTOR_ACT_dom"/>
</dbReference>
<dbReference type="EMBL" id="CYPU01000039">
    <property type="protein sequence ID" value="CUH48180.1"/>
    <property type="molecule type" value="Genomic_DNA"/>
</dbReference>
<organism evidence="3 4">
    <name type="scientific">Ruegeria atlantica</name>
    <dbReference type="NCBI Taxonomy" id="81569"/>
    <lineage>
        <taxon>Bacteria</taxon>
        <taxon>Pseudomonadati</taxon>
        <taxon>Pseudomonadota</taxon>
        <taxon>Alphaproteobacteria</taxon>
        <taxon>Rhodobacterales</taxon>
        <taxon>Roseobacteraceae</taxon>
        <taxon>Ruegeria</taxon>
    </lineage>
</organism>
<dbReference type="Pfam" id="PF13840">
    <property type="entry name" value="ACT_7"/>
    <property type="match status" value="1"/>
</dbReference>